<protein>
    <submittedName>
        <fullName evidence="5">Short-chain dehydrogenase/reductase</fullName>
    </submittedName>
</protein>
<feature type="domain" description="Ketoreductase" evidence="4">
    <location>
        <begin position="53"/>
        <end position="234"/>
    </location>
</feature>
<dbReference type="InterPro" id="IPR002347">
    <property type="entry name" value="SDR_fam"/>
</dbReference>
<proteinExistence type="inferred from homology"/>
<accession>A0ABZ1YQ98</accession>
<sequence length="322" mass="33983">MTSTQPRHAAESGTADFNASDLLRGAARAIGGTLAHRARRAVGRGERLPLNGRVVFITGAARGLGAEFARECYSRGASVSLVGRRLAPVQELAEQLGDRAAAFEADVSDFEALHQSAKATAERFGGIDIVIANAGIAPPSDSILTIDPAEFERTADIDLLGQWRTVGATLPYVIERRGHIVVIASVYSFINGFLNASYAASNAGVEQLVRALRVELAPHQTTAGVAYLGFVDTDLARDVLAKDPIDDIRVALPAFVTNPISAGQAARAVVNGIAARSSRIGAPGWVLPAARVRSLLSSLDAVLTHLIAAVRRAEASVHERNR</sequence>
<evidence type="ECO:0000313" key="5">
    <source>
        <dbReference type="EMBL" id="WUV44135.1"/>
    </source>
</evidence>
<dbReference type="NCBIfam" id="NF004526">
    <property type="entry name" value="PRK05872.1"/>
    <property type="match status" value="1"/>
</dbReference>
<evidence type="ECO:0000256" key="2">
    <source>
        <dbReference type="ARBA" id="ARBA00023002"/>
    </source>
</evidence>
<keyword evidence="6" id="KW-1185">Reference proteome</keyword>
<dbReference type="Pfam" id="PF00106">
    <property type="entry name" value="adh_short"/>
    <property type="match status" value="1"/>
</dbReference>
<evidence type="ECO:0000259" key="4">
    <source>
        <dbReference type="SMART" id="SM00822"/>
    </source>
</evidence>
<dbReference type="PRINTS" id="PR00080">
    <property type="entry name" value="SDRFAMILY"/>
</dbReference>
<comment type="similarity">
    <text evidence="1 3">Belongs to the short-chain dehydrogenases/reductases (SDR) family.</text>
</comment>
<dbReference type="SUPFAM" id="SSF51735">
    <property type="entry name" value="NAD(P)-binding Rossmann-fold domains"/>
    <property type="match status" value="1"/>
</dbReference>
<organism evidence="5 6">
    <name type="scientific">Nocardia vinacea</name>
    <dbReference type="NCBI Taxonomy" id="96468"/>
    <lineage>
        <taxon>Bacteria</taxon>
        <taxon>Bacillati</taxon>
        <taxon>Actinomycetota</taxon>
        <taxon>Actinomycetes</taxon>
        <taxon>Mycobacteriales</taxon>
        <taxon>Nocardiaceae</taxon>
        <taxon>Nocardia</taxon>
    </lineage>
</organism>
<evidence type="ECO:0000256" key="1">
    <source>
        <dbReference type="ARBA" id="ARBA00006484"/>
    </source>
</evidence>
<evidence type="ECO:0000256" key="3">
    <source>
        <dbReference type="RuleBase" id="RU000363"/>
    </source>
</evidence>
<dbReference type="EMBL" id="CP109441">
    <property type="protein sequence ID" value="WUV44135.1"/>
    <property type="molecule type" value="Genomic_DNA"/>
</dbReference>
<reference evidence="5" key="1">
    <citation type="submission" date="2022-10" db="EMBL/GenBank/DDBJ databases">
        <title>The complete genomes of actinobacterial strains from the NBC collection.</title>
        <authorList>
            <person name="Joergensen T.S."/>
            <person name="Alvarez Arevalo M."/>
            <person name="Sterndorff E.B."/>
            <person name="Faurdal D."/>
            <person name="Vuksanovic O."/>
            <person name="Mourched A.-S."/>
            <person name="Charusanti P."/>
            <person name="Shaw S."/>
            <person name="Blin K."/>
            <person name="Weber T."/>
        </authorList>
    </citation>
    <scope>NUCLEOTIDE SEQUENCE</scope>
    <source>
        <strain evidence="5">NBC_01482</strain>
    </source>
</reference>
<dbReference type="PANTHER" id="PTHR44196:SF1">
    <property type="entry name" value="DEHYDROGENASE_REDUCTASE SDR FAMILY MEMBER 7B"/>
    <property type="match status" value="1"/>
</dbReference>
<dbReference type="CDD" id="cd05233">
    <property type="entry name" value="SDR_c"/>
    <property type="match status" value="1"/>
</dbReference>
<dbReference type="PRINTS" id="PR00081">
    <property type="entry name" value="GDHRDH"/>
</dbReference>
<evidence type="ECO:0000313" key="6">
    <source>
        <dbReference type="Proteomes" id="UP001432062"/>
    </source>
</evidence>
<dbReference type="RefSeq" id="WP_327097490.1">
    <property type="nucleotide sequence ID" value="NZ_CP109149.1"/>
</dbReference>
<keyword evidence="2" id="KW-0560">Oxidoreductase</keyword>
<dbReference type="Proteomes" id="UP001432062">
    <property type="component" value="Chromosome"/>
</dbReference>
<dbReference type="InterPro" id="IPR036291">
    <property type="entry name" value="NAD(P)-bd_dom_sf"/>
</dbReference>
<dbReference type="InterPro" id="IPR057326">
    <property type="entry name" value="KR_dom"/>
</dbReference>
<dbReference type="PANTHER" id="PTHR44196">
    <property type="entry name" value="DEHYDROGENASE/REDUCTASE SDR FAMILY MEMBER 7B"/>
    <property type="match status" value="1"/>
</dbReference>
<gene>
    <name evidence="5" type="ORF">OG563_33885</name>
</gene>
<name>A0ABZ1YQ98_9NOCA</name>
<dbReference type="Gene3D" id="3.40.50.720">
    <property type="entry name" value="NAD(P)-binding Rossmann-like Domain"/>
    <property type="match status" value="1"/>
</dbReference>
<dbReference type="SMART" id="SM00822">
    <property type="entry name" value="PKS_KR"/>
    <property type="match status" value="1"/>
</dbReference>